<dbReference type="Proteomes" id="UP000215214">
    <property type="component" value="Chromosome TJEJU"/>
</dbReference>
<accession>A0A238U795</accession>
<feature type="chain" id="PRO_5012579400" evidence="2">
    <location>
        <begin position="20"/>
        <end position="156"/>
    </location>
</feature>
<evidence type="ECO:0000313" key="5">
    <source>
        <dbReference type="Proteomes" id="UP000215214"/>
    </source>
</evidence>
<organism evidence="4 5">
    <name type="scientific">Tenacibaculum jejuense</name>
    <dbReference type="NCBI Taxonomy" id="584609"/>
    <lineage>
        <taxon>Bacteria</taxon>
        <taxon>Pseudomonadati</taxon>
        <taxon>Bacteroidota</taxon>
        <taxon>Flavobacteriia</taxon>
        <taxon>Flavobacteriales</taxon>
        <taxon>Flavobacteriaceae</taxon>
        <taxon>Tenacibaculum</taxon>
    </lineage>
</organism>
<sequence length="156" mass="16622">MKKLTFTFLFMMISIAMFSQTKVGIQAAYGTSAEFGIGAKATFRITDKFHASPSFNYFFGESTQGASSSLIGINADAHYVLSQKDGLSLYPLAGLNVTRSSASAFGFSASVTEIGFNVGGGLNYNLSSSLTGVFEAKYVLSAFDQALFSIGVMYNL</sequence>
<evidence type="ECO:0000256" key="1">
    <source>
        <dbReference type="ARBA" id="ARBA00022729"/>
    </source>
</evidence>
<dbReference type="InterPro" id="IPR011250">
    <property type="entry name" value="OMP/PagP_B-barrel"/>
</dbReference>
<evidence type="ECO:0000259" key="3">
    <source>
        <dbReference type="Pfam" id="PF13505"/>
    </source>
</evidence>
<dbReference type="InterPro" id="IPR027385">
    <property type="entry name" value="Beta-barrel_OMP"/>
</dbReference>
<dbReference type="Pfam" id="PF13505">
    <property type="entry name" value="OMP_b-brl"/>
    <property type="match status" value="1"/>
</dbReference>
<reference evidence="4 5" key="1">
    <citation type="submission" date="2017-07" db="EMBL/GenBank/DDBJ databases">
        <authorList>
            <person name="Sun Z.S."/>
            <person name="Albrecht U."/>
            <person name="Echele G."/>
            <person name="Lee C.C."/>
        </authorList>
    </citation>
    <scope>NUCLEOTIDE SEQUENCE [LARGE SCALE GENOMIC DNA]</scope>
    <source>
        <strain evidence="5">type strain: KCTC 22618</strain>
    </source>
</reference>
<proteinExistence type="predicted"/>
<gene>
    <name evidence="4" type="ORF">TJEJU_1336</name>
</gene>
<evidence type="ECO:0000313" key="4">
    <source>
        <dbReference type="EMBL" id="SNR15071.1"/>
    </source>
</evidence>
<name>A0A238U795_9FLAO</name>
<feature type="signal peptide" evidence="2">
    <location>
        <begin position="1"/>
        <end position="19"/>
    </location>
</feature>
<dbReference type="AlphaFoldDB" id="A0A238U795"/>
<feature type="domain" description="Outer membrane protein beta-barrel" evidence="3">
    <location>
        <begin position="22"/>
        <end position="155"/>
    </location>
</feature>
<dbReference type="KEGG" id="tje:TJEJU_1336"/>
<keyword evidence="5" id="KW-1185">Reference proteome</keyword>
<dbReference type="OrthoDB" id="1163183at2"/>
<dbReference type="SUPFAM" id="SSF56925">
    <property type="entry name" value="OMPA-like"/>
    <property type="match status" value="1"/>
</dbReference>
<dbReference type="RefSeq" id="WP_095070543.1">
    <property type="nucleotide sequence ID" value="NZ_LT899436.1"/>
</dbReference>
<keyword evidence="1 2" id="KW-0732">Signal</keyword>
<evidence type="ECO:0000256" key="2">
    <source>
        <dbReference type="SAM" id="SignalP"/>
    </source>
</evidence>
<protein>
    <submittedName>
        <fullName evidence="4">Putative Opacity family porin protein</fullName>
    </submittedName>
</protein>
<dbReference type="EMBL" id="LT899436">
    <property type="protein sequence ID" value="SNR15071.1"/>
    <property type="molecule type" value="Genomic_DNA"/>
</dbReference>
<dbReference type="Gene3D" id="2.40.160.20">
    <property type="match status" value="1"/>
</dbReference>